<keyword evidence="1" id="KW-0472">Membrane</keyword>
<gene>
    <name evidence="2" type="ORF">BN1048_00187</name>
</gene>
<keyword evidence="1" id="KW-1133">Transmembrane helix</keyword>
<accession>A0A078LV48</accession>
<evidence type="ECO:0000313" key="2">
    <source>
        <dbReference type="EMBL" id="CDZ99068.1"/>
    </source>
</evidence>
<evidence type="ECO:0000313" key="3">
    <source>
        <dbReference type="Proteomes" id="UP000044136"/>
    </source>
</evidence>
<protein>
    <submittedName>
        <fullName evidence="2">Uncharacterized protein</fullName>
    </submittedName>
</protein>
<name>A0A078LV48_9STAP</name>
<dbReference type="Proteomes" id="UP000044136">
    <property type="component" value="Unassembled WGS sequence"/>
</dbReference>
<feature type="transmembrane region" description="Helical" evidence="1">
    <location>
        <begin position="12"/>
        <end position="28"/>
    </location>
</feature>
<evidence type="ECO:0000256" key="1">
    <source>
        <dbReference type="SAM" id="Phobius"/>
    </source>
</evidence>
<organism evidence="2 3">
    <name type="scientific">Jeotgalicoccus saudimassiliensis</name>
    <dbReference type="NCBI Taxonomy" id="1461582"/>
    <lineage>
        <taxon>Bacteria</taxon>
        <taxon>Bacillati</taxon>
        <taxon>Bacillota</taxon>
        <taxon>Bacilli</taxon>
        <taxon>Bacillales</taxon>
        <taxon>Staphylococcaceae</taxon>
        <taxon>Jeotgalicoccus</taxon>
    </lineage>
</organism>
<keyword evidence="3" id="KW-1185">Reference proteome</keyword>
<reference evidence="2 3" key="1">
    <citation type="submission" date="2014-07" db="EMBL/GenBank/DDBJ databases">
        <authorList>
            <person name="Urmite Genomes Urmite Genomes"/>
        </authorList>
    </citation>
    <scope>NUCLEOTIDE SEQUENCE [LARGE SCALE GENOMIC DNA]</scope>
    <source>
        <strain evidence="2 3">13MG44_air</strain>
    </source>
</reference>
<dbReference type="AlphaFoldDB" id="A0A078LV48"/>
<dbReference type="EMBL" id="CCSE01000001">
    <property type="protein sequence ID" value="CDZ99068.1"/>
    <property type="molecule type" value="Genomic_DNA"/>
</dbReference>
<dbReference type="HOGENOM" id="CLU_3008221_0_0_9"/>
<proteinExistence type="predicted"/>
<sequence>MNIISQDHNTAVALTSLIILGFLNLITFKKFKKLDDKVTAMHEQWKKDRESENHKI</sequence>
<dbReference type="STRING" id="1461582.BN1048_00187"/>
<dbReference type="RefSeq" id="WP_171816102.1">
    <property type="nucleotide sequence ID" value="NZ_CCSE01000001.1"/>
</dbReference>
<keyword evidence="1" id="KW-0812">Transmembrane</keyword>